<evidence type="ECO:0000313" key="2">
    <source>
        <dbReference type="Proteomes" id="UP000887560"/>
    </source>
</evidence>
<feature type="chain" id="PRO_5036757643" evidence="1">
    <location>
        <begin position="24"/>
        <end position="128"/>
    </location>
</feature>
<dbReference type="AlphaFoldDB" id="A0A915P719"/>
<proteinExistence type="predicted"/>
<accession>A0A915P719</accession>
<evidence type="ECO:0000256" key="1">
    <source>
        <dbReference type="SAM" id="SignalP"/>
    </source>
</evidence>
<evidence type="ECO:0000313" key="3">
    <source>
        <dbReference type="WBParaSite" id="scf7180000423615.g11399"/>
    </source>
</evidence>
<organism evidence="2 3">
    <name type="scientific">Meloidogyne floridensis</name>
    <dbReference type="NCBI Taxonomy" id="298350"/>
    <lineage>
        <taxon>Eukaryota</taxon>
        <taxon>Metazoa</taxon>
        <taxon>Ecdysozoa</taxon>
        <taxon>Nematoda</taxon>
        <taxon>Chromadorea</taxon>
        <taxon>Rhabditida</taxon>
        <taxon>Tylenchina</taxon>
        <taxon>Tylenchomorpha</taxon>
        <taxon>Tylenchoidea</taxon>
        <taxon>Meloidogynidae</taxon>
        <taxon>Meloidogyninae</taxon>
        <taxon>Meloidogyne</taxon>
    </lineage>
</organism>
<keyword evidence="1" id="KW-0732">Signal</keyword>
<name>A0A915P719_9BILA</name>
<keyword evidence="2" id="KW-1185">Reference proteome</keyword>
<reference evidence="3" key="1">
    <citation type="submission" date="2022-11" db="UniProtKB">
        <authorList>
            <consortium name="WormBaseParasite"/>
        </authorList>
    </citation>
    <scope>IDENTIFICATION</scope>
</reference>
<dbReference type="Proteomes" id="UP000887560">
    <property type="component" value="Unplaced"/>
</dbReference>
<protein>
    <submittedName>
        <fullName evidence="3">Uncharacterized protein</fullName>
    </submittedName>
</protein>
<sequence length="128" mass="14335">MMISSINILIIFIYFSSFVLINSSQQCSQHGKECNNNDKKCCRALNCKNARTPNTLFEFECLYGDCVKENKYCDDSQLCCYGYHCYVHKCKKCKLNGASCNGVVECCSGNSVVDTINGGHMCAAWNHP</sequence>
<dbReference type="WBParaSite" id="scf7180000423615.g11399">
    <property type="protein sequence ID" value="scf7180000423615.g11399"/>
    <property type="gene ID" value="scf7180000423615.g11399"/>
</dbReference>
<feature type="signal peptide" evidence="1">
    <location>
        <begin position="1"/>
        <end position="23"/>
    </location>
</feature>